<evidence type="ECO:0000259" key="6">
    <source>
        <dbReference type="Pfam" id="PF01602"/>
    </source>
</evidence>
<sequence>RNLQVAENNHDLSALRRCLFEVLHRSSCGCNVSPVLPAVVKLLASSDIFIKRVAGEIVAASAEHSPEMVLLATNTLVRDCQDLNPVVRSLSLRTLTSLGKTLPSPDVLSSAVARCLEDRSPIVKQNAALACASLHQLSPDAVTESGIWDRLYELLSDSNSGTVTSCMCALENIFAGEKGIVVSNKLGQYLINALPKYTAVSQRLVLQFLLKHSPRKKSQVFEHLNDLDTQLSKDSSAAAVLCALELFCHFSRDMHKVRDKVFSAAWASLKINLARERNEEVMASVLDYLSVTDFPHQVMLQDYKMFFCRDDDSQYLIKKKSCLLSKMITPCNAESILQEFLSIMKSLDRASLHTVLVNISRHMGSKPELEGMLVRFLQQLFELESKTVTDIVVQMLPSLTFSDESHWSTVSQLVESYYKDISSSEAQQALLNLLQMYASRFDEAPAILEDVISQVHTPDSQRKTNPNRKAPSGAGLCAPPQIKLSLLATLVHVCLERPAKLQQTLAKFMETCICHENRAVRDRSLFLYGYLLSQVKQRLVK</sequence>
<evidence type="ECO:0000256" key="4">
    <source>
        <dbReference type="ARBA" id="ARBA00022927"/>
    </source>
</evidence>
<evidence type="ECO:0000256" key="1">
    <source>
        <dbReference type="ARBA" id="ARBA00004308"/>
    </source>
</evidence>
<dbReference type="InterPro" id="IPR002553">
    <property type="entry name" value="Clathrin/coatomer_adapt-like_N"/>
</dbReference>
<comment type="subcellular location">
    <subcellularLocation>
        <location evidence="1">Endomembrane system</location>
    </subcellularLocation>
</comment>
<dbReference type="SUPFAM" id="SSF48371">
    <property type="entry name" value="ARM repeat"/>
    <property type="match status" value="1"/>
</dbReference>
<dbReference type="EMBL" id="RQTK01000034">
    <property type="protein sequence ID" value="RUS90380.1"/>
    <property type="molecule type" value="Genomic_DNA"/>
</dbReference>
<keyword evidence="4" id="KW-0653">Protein transport</keyword>
<keyword evidence="8" id="KW-1185">Reference proteome</keyword>
<comment type="caution">
    <text evidence="7">The sequence shown here is derived from an EMBL/GenBank/DDBJ whole genome shotgun (WGS) entry which is preliminary data.</text>
</comment>
<reference evidence="7 8" key="1">
    <citation type="submission" date="2019-01" db="EMBL/GenBank/DDBJ databases">
        <title>A draft genome assembly of the solar-powered sea slug Elysia chlorotica.</title>
        <authorList>
            <person name="Cai H."/>
            <person name="Li Q."/>
            <person name="Fang X."/>
            <person name="Li J."/>
            <person name="Curtis N.E."/>
            <person name="Altenburger A."/>
            <person name="Shibata T."/>
            <person name="Feng M."/>
            <person name="Maeda T."/>
            <person name="Schwartz J.A."/>
            <person name="Shigenobu S."/>
            <person name="Lundholm N."/>
            <person name="Nishiyama T."/>
            <person name="Yang H."/>
            <person name="Hasebe M."/>
            <person name="Li S."/>
            <person name="Pierce S.K."/>
            <person name="Wang J."/>
        </authorList>
    </citation>
    <scope>NUCLEOTIDE SEQUENCE [LARGE SCALE GENOMIC DNA]</scope>
    <source>
        <strain evidence="7">EC2010</strain>
        <tissue evidence="7">Whole organism of an adult</tissue>
    </source>
</reference>
<dbReference type="InterPro" id="IPR011989">
    <property type="entry name" value="ARM-like"/>
</dbReference>
<evidence type="ECO:0000256" key="5">
    <source>
        <dbReference type="ARBA" id="ARBA00023136"/>
    </source>
</evidence>
<dbReference type="GO" id="GO:0030117">
    <property type="term" value="C:membrane coat"/>
    <property type="evidence" value="ECO:0007669"/>
    <property type="project" value="InterPro"/>
</dbReference>
<evidence type="ECO:0000313" key="7">
    <source>
        <dbReference type="EMBL" id="RUS90380.1"/>
    </source>
</evidence>
<evidence type="ECO:0000256" key="2">
    <source>
        <dbReference type="ARBA" id="ARBA00006613"/>
    </source>
</evidence>
<keyword evidence="3" id="KW-0813">Transport</keyword>
<dbReference type="STRING" id="188477.A0A3S1CEC3"/>
<organism evidence="7 8">
    <name type="scientific">Elysia chlorotica</name>
    <name type="common">Eastern emerald elysia</name>
    <name type="synonym">Sea slug</name>
    <dbReference type="NCBI Taxonomy" id="188477"/>
    <lineage>
        <taxon>Eukaryota</taxon>
        <taxon>Metazoa</taxon>
        <taxon>Spiralia</taxon>
        <taxon>Lophotrochozoa</taxon>
        <taxon>Mollusca</taxon>
        <taxon>Gastropoda</taxon>
        <taxon>Heterobranchia</taxon>
        <taxon>Euthyneura</taxon>
        <taxon>Panpulmonata</taxon>
        <taxon>Sacoglossa</taxon>
        <taxon>Placobranchoidea</taxon>
        <taxon>Plakobranchidae</taxon>
        <taxon>Elysia</taxon>
    </lineage>
</organism>
<dbReference type="OrthoDB" id="10254310at2759"/>
<evidence type="ECO:0000256" key="3">
    <source>
        <dbReference type="ARBA" id="ARBA00022448"/>
    </source>
</evidence>
<comment type="similarity">
    <text evidence="2">Belongs to the adaptor complexes large subunit family.</text>
</comment>
<name>A0A3S1CEC3_ELYCH</name>
<dbReference type="InterPro" id="IPR016024">
    <property type="entry name" value="ARM-type_fold"/>
</dbReference>
<proteinExistence type="inferred from homology"/>
<dbReference type="Proteomes" id="UP000271974">
    <property type="component" value="Unassembled WGS sequence"/>
</dbReference>
<gene>
    <name evidence="7" type="ORF">EGW08_001875</name>
</gene>
<accession>A0A3S1CEC3</accession>
<dbReference type="PANTHER" id="PTHR11134">
    <property type="entry name" value="ADAPTOR COMPLEX SUBUNIT BETA FAMILY MEMBER"/>
    <property type="match status" value="1"/>
</dbReference>
<feature type="non-terminal residue" evidence="7">
    <location>
        <position position="1"/>
    </location>
</feature>
<dbReference type="Pfam" id="PF01602">
    <property type="entry name" value="Adaptin_N"/>
    <property type="match status" value="1"/>
</dbReference>
<dbReference type="GO" id="GO:0006886">
    <property type="term" value="P:intracellular protein transport"/>
    <property type="evidence" value="ECO:0007669"/>
    <property type="project" value="InterPro"/>
</dbReference>
<feature type="domain" description="Clathrin/coatomer adaptor adaptin-like N-terminal" evidence="6">
    <location>
        <begin position="29"/>
        <end position="459"/>
    </location>
</feature>
<protein>
    <recommendedName>
        <fullName evidence="6">Clathrin/coatomer adaptor adaptin-like N-terminal domain-containing protein</fullName>
    </recommendedName>
</protein>
<dbReference type="GO" id="GO:0016192">
    <property type="term" value="P:vesicle-mediated transport"/>
    <property type="evidence" value="ECO:0007669"/>
    <property type="project" value="InterPro"/>
</dbReference>
<dbReference type="InterPro" id="IPR026739">
    <property type="entry name" value="AP_beta"/>
</dbReference>
<dbReference type="AlphaFoldDB" id="A0A3S1CEC3"/>
<dbReference type="Gene3D" id="1.25.10.10">
    <property type="entry name" value="Leucine-rich Repeat Variant"/>
    <property type="match status" value="1"/>
</dbReference>
<evidence type="ECO:0000313" key="8">
    <source>
        <dbReference type="Proteomes" id="UP000271974"/>
    </source>
</evidence>
<keyword evidence="5" id="KW-0472">Membrane</keyword>
<dbReference type="GO" id="GO:0012505">
    <property type="term" value="C:endomembrane system"/>
    <property type="evidence" value="ECO:0007669"/>
    <property type="project" value="UniProtKB-SubCell"/>
</dbReference>